<reference evidence="2 3" key="1">
    <citation type="submission" date="2021-03" db="EMBL/GenBank/DDBJ databases">
        <title>Staphylococci and Mammaliicocci in bats.</title>
        <authorList>
            <person name="Fountain K."/>
        </authorList>
    </citation>
    <scope>NUCLEOTIDE SEQUENCE [LARGE SCALE GENOMIC DNA]</scope>
    <source>
        <strain evidence="2 3">18_1_E_SW</strain>
    </source>
</reference>
<evidence type="ECO:0000313" key="3">
    <source>
        <dbReference type="Proteomes" id="UP000664081"/>
    </source>
</evidence>
<dbReference type="Proteomes" id="UP000664081">
    <property type="component" value="Unassembled WGS sequence"/>
</dbReference>
<keyword evidence="3" id="KW-1185">Reference proteome</keyword>
<sequence length="287" mass="33091">MKNILITGENGYVGNQFQYLMEKDGFKVERIGLKNDDWKHQSFSKYDVIIHLAALVHNNQANAKIIDYMKVNFHLTKELAKKAKKDKVNQFIFFSTMSVFGLNGSLLEKCEINQFTPYNPSTAYGHSKLLAEKEIRKLENDTFVVNVVRPPMIYGKEAPGNFLRLIKVANISRIFPRLKNERSVIHIDNLYKDLLSLVENPMSGTIHPQNSEYMNTNTALSLIRKHQGKRERIIELPVPKVMKALLGKIGIINKIYGNLTYSKTIDLRKVNRNQYDSFEQTIIKTLK</sequence>
<name>A0ABS3KZN7_9STAP</name>
<accession>A0ABS3KZN7</accession>
<proteinExistence type="predicted"/>
<dbReference type="Pfam" id="PF01370">
    <property type="entry name" value="Epimerase"/>
    <property type="match status" value="1"/>
</dbReference>
<protein>
    <submittedName>
        <fullName evidence="2">NAD-dependent epimerase/dehydratase family protein</fullName>
    </submittedName>
</protein>
<dbReference type="SUPFAM" id="SSF51735">
    <property type="entry name" value="NAD(P)-binding Rossmann-fold domains"/>
    <property type="match status" value="1"/>
</dbReference>
<dbReference type="InterPro" id="IPR001509">
    <property type="entry name" value="Epimerase_deHydtase"/>
</dbReference>
<dbReference type="InterPro" id="IPR050177">
    <property type="entry name" value="Lipid_A_modif_metabolic_enz"/>
</dbReference>
<evidence type="ECO:0000313" key="2">
    <source>
        <dbReference type="EMBL" id="MBO1226745.1"/>
    </source>
</evidence>
<gene>
    <name evidence="2" type="ORF">J3T88_05310</name>
</gene>
<dbReference type="Gene3D" id="3.40.50.720">
    <property type="entry name" value="NAD(P)-binding Rossmann-like Domain"/>
    <property type="match status" value="1"/>
</dbReference>
<comment type="caution">
    <text evidence="2">The sequence shown here is derived from an EMBL/GenBank/DDBJ whole genome shotgun (WGS) entry which is preliminary data.</text>
</comment>
<dbReference type="PANTHER" id="PTHR43245:SF58">
    <property type="entry name" value="BLL5923 PROTEIN"/>
    <property type="match status" value="1"/>
</dbReference>
<dbReference type="InterPro" id="IPR036291">
    <property type="entry name" value="NAD(P)-bd_dom_sf"/>
</dbReference>
<evidence type="ECO:0000259" key="1">
    <source>
        <dbReference type="Pfam" id="PF01370"/>
    </source>
</evidence>
<dbReference type="EMBL" id="JAFNLT010000003">
    <property type="protein sequence ID" value="MBO1226745.1"/>
    <property type="molecule type" value="Genomic_DNA"/>
</dbReference>
<dbReference type="RefSeq" id="WP_207572410.1">
    <property type="nucleotide sequence ID" value="NZ_JAFNLQ010000031.1"/>
</dbReference>
<feature type="domain" description="NAD-dependent epimerase/dehydratase" evidence="1">
    <location>
        <begin position="4"/>
        <end position="202"/>
    </location>
</feature>
<organism evidence="2 3">
    <name type="scientific">Staphylococcus nepalensis</name>
    <dbReference type="NCBI Taxonomy" id="214473"/>
    <lineage>
        <taxon>Bacteria</taxon>
        <taxon>Bacillati</taxon>
        <taxon>Bacillota</taxon>
        <taxon>Bacilli</taxon>
        <taxon>Bacillales</taxon>
        <taxon>Staphylococcaceae</taxon>
        <taxon>Staphylococcus</taxon>
    </lineage>
</organism>
<dbReference type="PANTHER" id="PTHR43245">
    <property type="entry name" value="BIFUNCTIONAL POLYMYXIN RESISTANCE PROTEIN ARNA"/>
    <property type="match status" value="1"/>
</dbReference>